<keyword evidence="1" id="KW-0378">Hydrolase</keyword>
<accession>A0A5N5W028</accession>
<dbReference type="InterPro" id="IPR023365">
    <property type="entry name" value="Sortase_dom-sf"/>
</dbReference>
<keyword evidence="3" id="KW-1133">Transmembrane helix</keyword>
<dbReference type="Proteomes" id="UP000327000">
    <property type="component" value="Unassembled WGS sequence"/>
</dbReference>
<feature type="region of interest" description="Disordered" evidence="2">
    <location>
        <begin position="217"/>
        <end position="253"/>
    </location>
</feature>
<dbReference type="Pfam" id="PF04203">
    <property type="entry name" value="Sortase"/>
    <property type="match status" value="1"/>
</dbReference>
<name>A0A5N5W028_STRMB</name>
<dbReference type="NCBIfam" id="NF033748">
    <property type="entry name" value="class_F_sortase"/>
    <property type="match status" value="1"/>
</dbReference>
<dbReference type="OrthoDB" id="525039at2"/>
<keyword evidence="3" id="KW-0812">Transmembrane</keyword>
<dbReference type="SUPFAM" id="SSF63817">
    <property type="entry name" value="Sortase"/>
    <property type="match status" value="1"/>
</dbReference>
<keyword evidence="3" id="KW-0472">Membrane</keyword>
<organism evidence="4 5">
    <name type="scientific">Streptomyces mobaraensis</name>
    <name type="common">Streptoverticillium mobaraense</name>
    <dbReference type="NCBI Taxonomy" id="35621"/>
    <lineage>
        <taxon>Bacteria</taxon>
        <taxon>Bacillati</taxon>
        <taxon>Actinomycetota</taxon>
        <taxon>Actinomycetes</taxon>
        <taxon>Kitasatosporales</taxon>
        <taxon>Streptomycetaceae</taxon>
        <taxon>Streptomyces</taxon>
    </lineage>
</organism>
<sequence>MSEKRTGGFGRLLTGAAWVALLLALWLWGHDIAEEPISTAPITGDVKPSGRPPAHGLLPAHSPLPVAAPQTLAIRAMGLRAPIEGHGLDPQGGVEAPSYDRPNTVAWYKDGPAPGAVGAAVLVGHVDTKTSRGVFYELSTAKPGLKVNVVRKDGSTAEFTVEDVAVVPRDHFDADKAYGPKDPKRAELRLVTCGGEYDRERHEYTANVVVSAYLTGTAGAPAAPPPAGNRPGKPAEPAQPPEQTDEGDDPDAP</sequence>
<protein>
    <submittedName>
        <fullName evidence="4">Class F sortase</fullName>
    </submittedName>
</protein>
<evidence type="ECO:0000256" key="1">
    <source>
        <dbReference type="ARBA" id="ARBA00022801"/>
    </source>
</evidence>
<dbReference type="Gene3D" id="2.40.260.10">
    <property type="entry name" value="Sortase"/>
    <property type="match status" value="1"/>
</dbReference>
<dbReference type="InterPro" id="IPR042001">
    <property type="entry name" value="Sortase_F"/>
</dbReference>
<dbReference type="GO" id="GO:0016787">
    <property type="term" value="F:hydrolase activity"/>
    <property type="evidence" value="ECO:0007669"/>
    <property type="project" value="UniProtKB-KW"/>
</dbReference>
<gene>
    <name evidence="4" type="ORF">FRZ00_28565</name>
</gene>
<evidence type="ECO:0000256" key="2">
    <source>
        <dbReference type="SAM" id="MobiDB-lite"/>
    </source>
</evidence>
<keyword evidence="5" id="KW-1185">Reference proteome</keyword>
<feature type="transmembrane region" description="Helical" evidence="3">
    <location>
        <begin position="12"/>
        <end position="29"/>
    </location>
</feature>
<dbReference type="AlphaFoldDB" id="A0A5N5W028"/>
<dbReference type="CDD" id="cd05829">
    <property type="entry name" value="Sortase_F"/>
    <property type="match status" value="1"/>
</dbReference>
<dbReference type="InterPro" id="IPR005754">
    <property type="entry name" value="Sortase"/>
</dbReference>
<comment type="caution">
    <text evidence="4">The sequence shown here is derived from an EMBL/GenBank/DDBJ whole genome shotgun (WGS) entry which is preliminary data.</text>
</comment>
<evidence type="ECO:0000256" key="3">
    <source>
        <dbReference type="SAM" id="Phobius"/>
    </source>
</evidence>
<reference evidence="4 5" key="1">
    <citation type="journal article" date="2019" name="Microb. Cell Fact.">
        <title>Exploring novel herbicidin analogues by transcriptional regulator overexpression and MS/MS molecular networking.</title>
        <authorList>
            <person name="Shi Y."/>
            <person name="Gu R."/>
            <person name="Li Y."/>
            <person name="Wang X."/>
            <person name="Ren W."/>
            <person name="Li X."/>
            <person name="Wang L."/>
            <person name="Xie Y."/>
            <person name="Hong B."/>
        </authorList>
    </citation>
    <scope>NUCLEOTIDE SEQUENCE [LARGE SCALE GENOMIC DNA]</scope>
    <source>
        <strain evidence="4 5">US-43</strain>
    </source>
</reference>
<evidence type="ECO:0000313" key="4">
    <source>
        <dbReference type="EMBL" id="KAB7834793.1"/>
    </source>
</evidence>
<dbReference type="RefSeq" id="WP_152265516.1">
    <property type="nucleotide sequence ID" value="NZ_VOKX01000112.1"/>
</dbReference>
<dbReference type="EMBL" id="VOKX01000112">
    <property type="protein sequence ID" value="KAB7834793.1"/>
    <property type="molecule type" value="Genomic_DNA"/>
</dbReference>
<feature type="compositionally biased region" description="Acidic residues" evidence="2">
    <location>
        <begin position="243"/>
        <end position="253"/>
    </location>
</feature>
<proteinExistence type="predicted"/>
<evidence type="ECO:0000313" key="5">
    <source>
        <dbReference type="Proteomes" id="UP000327000"/>
    </source>
</evidence>